<proteinExistence type="predicted"/>
<name>A0A150RTW5_SORCE</name>
<gene>
    <name evidence="1" type="ORF">BE17_03805</name>
</gene>
<organism evidence="1 2">
    <name type="scientific">Sorangium cellulosum</name>
    <name type="common">Polyangium cellulosum</name>
    <dbReference type="NCBI Taxonomy" id="56"/>
    <lineage>
        <taxon>Bacteria</taxon>
        <taxon>Pseudomonadati</taxon>
        <taxon>Myxococcota</taxon>
        <taxon>Polyangia</taxon>
        <taxon>Polyangiales</taxon>
        <taxon>Polyangiaceae</taxon>
        <taxon>Sorangium</taxon>
    </lineage>
</organism>
<reference evidence="1 2" key="1">
    <citation type="submission" date="2014-02" db="EMBL/GenBank/DDBJ databases">
        <title>The small core and large imbalanced accessory genome model reveals a collaborative survival strategy of Sorangium cellulosum strains in nature.</title>
        <authorList>
            <person name="Han K."/>
            <person name="Peng R."/>
            <person name="Blom J."/>
            <person name="Li Y.-Z."/>
        </authorList>
    </citation>
    <scope>NUCLEOTIDE SEQUENCE [LARGE SCALE GENOMIC DNA]</scope>
    <source>
        <strain evidence="1 2">So0011-07</strain>
    </source>
</reference>
<protein>
    <submittedName>
        <fullName evidence="1">Uncharacterized protein</fullName>
    </submittedName>
</protein>
<dbReference type="EMBL" id="JEMB01002087">
    <property type="protein sequence ID" value="KYF83593.1"/>
    <property type="molecule type" value="Genomic_DNA"/>
</dbReference>
<accession>A0A150RTW5</accession>
<evidence type="ECO:0000313" key="2">
    <source>
        <dbReference type="Proteomes" id="UP000075635"/>
    </source>
</evidence>
<sequence length="72" mass="7252">MSAGGFGRALLGARWSRKAPPWPLCAGQKLDEGPWIAGGGAHAELMNELLGGRASGPWFGCVSSAGAVGVTT</sequence>
<dbReference type="AlphaFoldDB" id="A0A150RTW5"/>
<evidence type="ECO:0000313" key="1">
    <source>
        <dbReference type="EMBL" id="KYF83593.1"/>
    </source>
</evidence>
<dbReference type="Proteomes" id="UP000075635">
    <property type="component" value="Unassembled WGS sequence"/>
</dbReference>
<comment type="caution">
    <text evidence="1">The sequence shown here is derived from an EMBL/GenBank/DDBJ whole genome shotgun (WGS) entry which is preliminary data.</text>
</comment>